<dbReference type="Proteomes" id="UP001219525">
    <property type="component" value="Unassembled WGS sequence"/>
</dbReference>
<reference evidence="1" key="1">
    <citation type="submission" date="2023-03" db="EMBL/GenBank/DDBJ databases">
        <title>Massive genome expansion in bonnet fungi (Mycena s.s.) driven by repeated elements and novel gene families across ecological guilds.</title>
        <authorList>
            <consortium name="Lawrence Berkeley National Laboratory"/>
            <person name="Harder C.B."/>
            <person name="Miyauchi S."/>
            <person name="Viragh M."/>
            <person name="Kuo A."/>
            <person name="Thoen E."/>
            <person name="Andreopoulos B."/>
            <person name="Lu D."/>
            <person name="Skrede I."/>
            <person name="Drula E."/>
            <person name="Henrissat B."/>
            <person name="Morin E."/>
            <person name="Kohler A."/>
            <person name="Barry K."/>
            <person name="LaButti K."/>
            <person name="Morin E."/>
            <person name="Salamov A."/>
            <person name="Lipzen A."/>
            <person name="Mereny Z."/>
            <person name="Hegedus B."/>
            <person name="Baldrian P."/>
            <person name="Stursova M."/>
            <person name="Weitz H."/>
            <person name="Taylor A."/>
            <person name="Grigoriev I.V."/>
            <person name="Nagy L.G."/>
            <person name="Martin F."/>
            <person name="Kauserud H."/>
        </authorList>
    </citation>
    <scope>NUCLEOTIDE SEQUENCE</scope>
    <source>
        <strain evidence="1">9144</strain>
    </source>
</reference>
<keyword evidence="2" id="KW-1185">Reference proteome</keyword>
<gene>
    <name evidence="1" type="ORF">GGX14DRAFT_436948</name>
</gene>
<sequence length="103" mass="11819">MCSQDAHSNTPTSQSGLPISYCSNSSKPEILYVSPFWTIHKGWVLSSTSELLFWLSHEHRIGFWMPLNKLLIGRQQTLLSYNKFAYGTEWAKCYLPSLAEHPQ</sequence>
<evidence type="ECO:0000313" key="2">
    <source>
        <dbReference type="Proteomes" id="UP001219525"/>
    </source>
</evidence>
<proteinExistence type="predicted"/>
<protein>
    <submittedName>
        <fullName evidence="1">Uncharacterized protein</fullName>
    </submittedName>
</protein>
<organism evidence="1 2">
    <name type="scientific">Mycena pura</name>
    <dbReference type="NCBI Taxonomy" id="153505"/>
    <lineage>
        <taxon>Eukaryota</taxon>
        <taxon>Fungi</taxon>
        <taxon>Dikarya</taxon>
        <taxon>Basidiomycota</taxon>
        <taxon>Agaricomycotina</taxon>
        <taxon>Agaricomycetes</taxon>
        <taxon>Agaricomycetidae</taxon>
        <taxon>Agaricales</taxon>
        <taxon>Marasmiineae</taxon>
        <taxon>Mycenaceae</taxon>
        <taxon>Mycena</taxon>
    </lineage>
</organism>
<dbReference type="EMBL" id="JARJCW010000012">
    <property type="protein sequence ID" value="KAJ7218408.1"/>
    <property type="molecule type" value="Genomic_DNA"/>
</dbReference>
<name>A0AAD6VSK6_9AGAR</name>
<accession>A0AAD6VSK6</accession>
<comment type="caution">
    <text evidence="1">The sequence shown here is derived from an EMBL/GenBank/DDBJ whole genome shotgun (WGS) entry which is preliminary data.</text>
</comment>
<evidence type="ECO:0000313" key="1">
    <source>
        <dbReference type="EMBL" id="KAJ7218408.1"/>
    </source>
</evidence>
<dbReference type="AlphaFoldDB" id="A0AAD6VSK6"/>